<keyword evidence="4 6" id="KW-1133">Transmembrane helix</keyword>
<dbReference type="OrthoDB" id="16679at2759"/>
<evidence type="ECO:0000256" key="4">
    <source>
        <dbReference type="ARBA" id="ARBA00022989"/>
    </source>
</evidence>
<evidence type="ECO:0000256" key="3">
    <source>
        <dbReference type="ARBA" id="ARBA00022824"/>
    </source>
</evidence>
<evidence type="ECO:0000313" key="8">
    <source>
        <dbReference type="EMBL" id="KZV99250.1"/>
    </source>
</evidence>
<comment type="subcellular location">
    <subcellularLocation>
        <location evidence="6">Membrane</location>
        <topology evidence="6">Single-pass membrane protein</topology>
    </subcellularLocation>
    <subcellularLocation>
        <location evidence="6">Endoplasmic reticulum membrane</location>
        <topology evidence="6">Single-pass membrane protein</topology>
    </subcellularLocation>
</comment>
<dbReference type="Pfam" id="PF06624">
    <property type="entry name" value="RAMP4"/>
    <property type="match status" value="1"/>
</dbReference>
<sequence length="66" mass="7430">MPTEFEMRRKNEAFAARARDGKPTQNKTRAERAQKRSPVGLGLLAILGFVVVGGTLFELVRIIFLR</sequence>
<dbReference type="AlphaFoldDB" id="A0A165MGX3"/>
<organism evidence="8 9">
    <name type="scientific">Exidia glandulosa HHB12029</name>
    <dbReference type="NCBI Taxonomy" id="1314781"/>
    <lineage>
        <taxon>Eukaryota</taxon>
        <taxon>Fungi</taxon>
        <taxon>Dikarya</taxon>
        <taxon>Basidiomycota</taxon>
        <taxon>Agaricomycotina</taxon>
        <taxon>Agaricomycetes</taxon>
        <taxon>Auriculariales</taxon>
        <taxon>Exidiaceae</taxon>
        <taxon>Exidia</taxon>
    </lineage>
</organism>
<evidence type="ECO:0000256" key="1">
    <source>
        <dbReference type="ARBA" id="ARBA00005500"/>
    </source>
</evidence>
<evidence type="ECO:0000256" key="2">
    <source>
        <dbReference type="ARBA" id="ARBA00022692"/>
    </source>
</evidence>
<keyword evidence="5 6" id="KW-0472">Membrane</keyword>
<dbReference type="InParanoid" id="A0A165MGX3"/>
<feature type="transmembrane region" description="Helical" evidence="6">
    <location>
        <begin position="39"/>
        <end position="64"/>
    </location>
</feature>
<dbReference type="Proteomes" id="UP000077266">
    <property type="component" value="Unassembled WGS sequence"/>
</dbReference>
<keyword evidence="9" id="KW-1185">Reference proteome</keyword>
<evidence type="ECO:0000256" key="7">
    <source>
        <dbReference type="SAM" id="MobiDB-lite"/>
    </source>
</evidence>
<proteinExistence type="inferred from homology"/>
<feature type="compositionally biased region" description="Basic and acidic residues" evidence="7">
    <location>
        <begin position="1"/>
        <end position="34"/>
    </location>
</feature>
<evidence type="ECO:0000256" key="5">
    <source>
        <dbReference type="ARBA" id="ARBA00023136"/>
    </source>
</evidence>
<comment type="similarity">
    <text evidence="1 6">Belongs to the RAMP4 family.</text>
</comment>
<reference evidence="8 9" key="1">
    <citation type="journal article" date="2016" name="Mol. Biol. Evol.">
        <title>Comparative Genomics of Early-Diverging Mushroom-Forming Fungi Provides Insights into the Origins of Lignocellulose Decay Capabilities.</title>
        <authorList>
            <person name="Nagy L.G."/>
            <person name="Riley R."/>
            <person name="Tritt A."/>
            <person name="Adam C."/>
            <person name="Daum C."/>
            <person name="Floudas D."/>
            <person name="Sun H."/>
            <person name="Yadav J.S."/>
            <person name="Pangilinan J."/>
            <person name="Larsson K.H."/>
            <person name="Matsuura K."/>
            <person name="Barry K."/>
            <person name="Labutti K."/>
            <person name="Kuo R."/>
            <person name="Ohm R.A."/>
            <person name="Bhattacharya S.S."/>
            <person name="Shirouzu T."/>
            <person name="Yoshinaga Y."/>
            <person name="Martin F.M."/>
            <person name="Grigoriev I.V."/>
            <person name="Hibbett D.S."/>
        </authorList>
    </citation>
    <scope>NUCLEOTIDE SEQUENCE [LARGE SCALE GENOMIC DNA]</scope>
    <source>
        <strain evidence="8 9">HHB12029</strain>
    </source>
</reference>
<dbReference type="EMBL" id="KV425911">
    <property type="protein sequence ID" value="KZV99250.1"/>
    <property type="molecule type" value="Genomic_DNA"/>
</dbReference>
<evidence type="ECO:0000256" key="6">
    <source>
        <dbReference type="RuleBase" id="RU364120"/>
    </source>
</evidence>
<evidence type="ECO:0000313" key="9">
    <source>
        <dbReference type="Proteomes" id="UP000077266"/>
    </source>
</evidence>
<name>A0A165MGX3_EXIGL</name>
<keyword evidence="3 6" id="KW-0256">Endoplasmic reticulum</keyword>
<accession>A0A165MGX3</accession>
<feature type="region of interest" description="Disordered" evidence="7">
    <location>
        <begin position="1"/>
        <end position="35"/>
    </location>
</feature>
<dbReference type="GO" id="GO:0005789">
    <property type="term" value="C:endoplasmic reticulum membrane"/>
    <property type="evidence" value="ECO:0007669"/>
    <property type="project" value="UniProtKB-SubCell"/>
</dbReference>
<dbReference type="InterPro" id="IPR010580">
    <property type="entry name" value="ER_stress-assoc"/>
</dbReference>
<keyword evidence="2 6" id="KW-0812">Transmembrane</keyword>
<comment type="function">
    <text evidence="6">Interacts with target proteins during translocation into the lumen of the endoplasmic reticulum. Protects unfolded target proteins against degradation and facilitate correct glycosylation.</text>
</comment>
<gene>
    <name evidence="8" type="ORF">EXIGLDRAFT_725878</name>
</gene>
<protein>
    <recommendedName>
        <fullName evidence="6">Stress-associated endoplasmic reticulum protein</fullName>
    </recommendedName>
</protein>